<dbReference type="PANTHER" id="PTHR31414">
    <property type="entry name" value="TRANSMEMBRANE PROTEIN DDB_G0292058"/>
    <property type="match status" value="1"/>
</dbReference>
<evidence type="ECO:0000256" key="2">
    <source>
        <dbReference type="SAM" id="SignalP"/>
    </source>
</evidence>
<feature type="transmembrane region" description="Helical" evidence="1">
    <location>
        <begin position="470"/>
        <end position="492"/>
    </location>
</feature>
<dbReference type="EMBL" id="CM017698">
    <property type="protein sequence ID" value="TYG95151.1"/>
    <property type="molecule type" value="Genomic_DNA"/>
</dbReference>
<dbReference type="InterPro" id="IPR040283">
    <property type="entry name" value="DDB_G0292058-like"/>
</dbReference>
<evidence type="ECO:0000313" key="4">
    <source>
        <dbReference type="Proteomes" id="UP000323506"/>
    </source>
</evidence>
<proteinExistence type="predicted"/>
<feature type="transmembrane region" description="Helical" evidence="1">
    <location>
        <begin position="112"/>
        <end position="137"/>
    </location>
</feature>
<protein>
    <submittedName>
        <fullName evidence="3">Uncharacterized protein</fullName>
    </submittedName>
</protein>
<dbReference type="AlphaFoldDB" id="A0A5D2EPX0"/>
<keyword evidence="2" id="KW-0732">Signal</keyword>
<dbReference type="GO" id="GO:0016020">
    <property type="term" value="C:membrane"/>
    <property type="evidence" value="ECO:0007669"/>
    <property type="project" value="TreeGrafter"/>
</dbReference>
<keyword evidence="4" id="KW-1185">Reference proteome</keyword>
<feature type="transmembrane region" description="Helical" evidence="1">
    <location>
        <begin position="69"/>
        <end position="91"/>
    </location>
</feature>
<gene>
    <name evidence="3" type="ORF">ES288_A11G245300v1</name>
</gene>
<dbReference type="PANTHER" id="PTHR31414:SF19">
    <property type="entry name" value="TRANSMEMBRANE PROTEIN"/>
    <property type="match status" value="1"/>
</dbReference>
<evidence type="ECO:0000256" key="1">
    <source>
        <dbReference type="SAM" id="Phobius"/>
    </source>
</evidence>
<organism evidence="3 4">
    <name type="scientific">Gossypium darwinii</name>
    <name type="common">Darwin's cotton</name>
    <name type="synonym">Gossypium barbadense var. darwinii</name>
    <dbReference type="NCBI Taxonomy" id="34276"/>
    <lineage>
        <taxon>Eukaryota</taxon>
        <taxon>Viridiplantae</taxon>
        <taxon>Streptophyta</taxon>
        <taxon>Embryophyta</taxon>
        <taxon>Tracheophyta</taxon>
        <taxon>Spermatophyta</taxon>
        <taxon>Magnoliopsida</taxon>
        <taxon>eudicotyledons</taxon>
        <taxon>Gunneridae</taxon>
        <taxon>Pentapetalae</taxon>
        <taxon>rosids</taxon>
        <taxon>malvids</taxon>
        <taxon>Malvales</taxon>
        <taxon>Malvaceae</taxon>
        <taxon>Malvoideae</taxon>
        <taxon>Gossypium</taxon>
    </lineage>
</organism>
<reference evidence="3 4" key="1">
    <citation type="submission" date="2019-06" db="EMBL/GenBank/DDBJ databases">
        <title>WGS assembly of Gossypium darwinii.</title>
        <authorList>
            <person name="Chen Z.J."/>
            <person name="Sreedasyam A."/>
            <person name="Ando A."/>
            <person name="Song Q."/>
            <person name="De L."/>
            <person name="Hulse-Kemp A."/>
            <person name="Ding M."/>
            <person name="Ye W."/>
            <person name="Kirkbride R."/>
            <person name="Jenkins J."/>
            <person name="Plott C."/>
            <person name="Lovell J."/>
            <person name="Lin Y.-M."/>
            <person name="Vaughn R."/>
            <person name="Liu B."/>
            <person name="Li W."/>
            <person name="Simpson S."/>
            <person name="Scheffler B."/>
            <person name="Saski C."/>
            <person name="Grover C."/>
            <person name="Hu G."/>
            <person name="Conover J."/>
            <person name="Carlson J."/>
            <person name="Shu S."/>
            <person name="Boston L."/>
            <person name="Williams M."/>
            <person name="Peterson D."/>
            <person name="Mcgee K."/>
            <person name="Jones D."/>
            <person name="Wendel J."/>
            <person name="Stelly D."/>
            <person name="Grimwood J."/>
            <person name="Schmutz J."/>
        </authorList>
    </citation>
    <scope>NUCLEOTIDE SEQUENCE [LARGE SCALE GENOMIC DNA]</scope>
    <source>
        <strain evidence="3">1808015.09</strain>
    </source>
</reference>
<keyword evidence="1" id="KW-0812">Transmembrane</keyword>
<evidence type="ECO:0000313" key="3">
    <source>
        <dbReference type="EMBL" id="TYG95151.1"/>
    </source>
</evidence>
<sequence length="523" mass="59280">MSKPNGPLVSFVFLLVFSSIFSPKLVFGSVPVHERIIKRPDPLRHLKHYNDVFNVTNKHYWASTAFTGIHGYAMAGVWTLCGVYLGIFMIFKNSITSNESSSSWLTVHSDRYFLLLFILFLLLTLFAIIAASFVIAANQISQHRTKKLKNTLVKAGHEVTQSIRRLITAMTRMQYLLLPYDQKTSSRLNVTTHRLGRESRMIRNFVRNHEHSLDVAIQVPYIAHLGIASVNLLLLVAALGELLMDCRFGSVLFLLHWHPGLIFIIVFCWILTALCWVLTGFDFFLHIFAEDTCSTFEDFVQEPYNNSLSSLLPCMSSRKSEKILTEIGSTIHDFIGKLNSKITEVCTTMGLSEENFEMLGFKMICDPFSGAPDFNYEPGDCAKDAIPIGKIPDIISKFTCYKQNSTEACLENGKFLTEDASNKALAYSYTVESMLDVYPDLQSLTECTMVKNTFSEISLNQCKPFRSSLLWQWASMLSLSISMVFLVFTLILKAYQQRGRNFSICSVFPNRSNSVNVENQNVQ</sequence>
<dbReference type="Proteomes" id="UP000323506">
    <property type="component" value="Chromosome A11"/>
</dbReference>
<name>A0A5D2EPX0_GOSDA</name>
<accession>A0A5D2EPX0</accession>
<feature type="chain" id="PRO_5023045301" evidence="2">
    <location>
        <begin position="29"/>
        <end position="523"/>
    </location>
</feature>
<feature type="transmembrane region" description="Helical" evidence="1">
    <location>
        <begin position="221"/>
        <end position="240"/>
    </location>
</feature>
<keyword evidence="1" id="KW-0472">Membrane</keyword>
<feature type="transmembrane region" description="Helical" evidence="1">
    <location>
        <begin position="261"/>
        <end position="285"/>
    </location>
</feature>
<keyword evidence="1" id="KW-1133">Transmembrane helix</keyword>
<feature type="signal peptide" evidence="2">
    <location>
        <begin position="1"/>
        <end position="28"/>
    </location>
</feature>